<organism evidence="3 4">
    <name type="scientific">Coleophoma crateriformis</name>
    <dbReference type="NCBI Taxonomy" id="565419"/>
    <lineage>
        <taxon>Eukaryota</taxon>
        <taxon>Fungi</taxon>
        <taxon>Dikarya</taxon>
        <taxon>Ascomycota</taxon>
        <taxon>Pezizomycotina</taxon>
        <taxon>Leotiomycetes</taxon>
        <taxon>Helotiales</taxon>
        <taxon>Dermateaceae</taxon>
        <taxon>Coleophoma</taxon>
    </lineage>
</organism>
<dbReference type="AlphaFoldDB" id="A0A3D8T072"/>
<feature type="region of interest" description="Disordered" evidence="1">
    <location>
        <begin position="600"/>
        <end position="630"/>
    </location>
</feature>
<name>A0A3D8T072_9HELO</name>
<feature type="transmembrane region" description="Helical" evidence="2">
    <location>
        <begin position="414"/>
        <end position="439"/>
    </location>
</feature>
<dbReference type="OrthoDB" id="3357002at2759"/>
<keyword evidence="2" id="KW-0812">Transmembrane</keyword>
<keyword evidence="2" id="KW-0472">Membrane</keyword>
<feature type="transmembrane region" description="Helical" evidence="2">
    <location>
        <begin position="228"/>
        <end position="247"/>
    </location>
</feature>
<proteinExistence type="predicted"/>
<keyword evidence="2" id="KW-1133">Transmembrane helix</keyword>
<gene>
    <name evidence="3" type="ORF">BP5796_01359</name>
</gene>
<feature type="transmembrane region" description="Helical" evidence="2">
    <location>
        <begin position="371"/>
        <end position="393"/>
    </location>
</feature>
<dbReference type="EMBL" id="PDLN01000002">
    <property type="protein sequence ID" value="RDW91965.1"/>
    <property type="molecule type" value="Genomic_DNA"/>
</dbReference>
<sequence>MAQLRTLAVIASQVFGEGLSVLVIDISMCQAAFSRPVFAVLPKLVNSWSCVIKMGSSHSLTALAAGPTITQTIKEPTITQTVRETLTEPAVTETVTDTLTPAVTPAAKSSEITTIPVTTSSIEEASSSSEASSAPATTTIAAGPAAQAAGQDPSTLSTIESVTNSISASMTTAAVASLARTTTTAARALSAAAAGATGAPLTIMQSGKGPFSPETALLGGVPTIKLDVPITAVFLVLFFAGAVSHFVRHELNGKNGHKFHLSDLAFDFCMVRTVTCTMRIVWATRPTNNSIIVAALIFENAGVVVLFAVNAVLTQRVIRAIHPKFGWHPAINAFFLMILISVPLIIIWNIVNLVITFFTLDKNTQELAHDLLLFGGSWNLFLCLLPMIFIIPASLVPSPTPVEKFGVGHFRTKIVLLVFSSSVLAVGAIIRLVGAVVVYPFNSPGPIDSKALFYTTGFLLEILVVYVYLFARFDLLFHVPDGSSKYGDYSAGRASLVKEAALLDDSDDMSFQDVDVKMRMSVDESAVGMLQPNQRATKDQVRRAIESLKLKHEIVGRPLDSGDSELLLYAFRVKKDDYSDTAAPQRPSRKNYQSYYRTNSVYPTETEMPVAPSEARRASSYYKDPRQSLI</sequence>
<feature type="transmembrane region" description="Helical" evidence="2">
    <location>
        <begin position="334"/>
        <end position="359"/>
    </location>
</feature>
<feature type="transmembrane region" description="Helical" evidence="2">
    <location>
        <begin position="259"/>
        <end position="284"/>
    </location>
</feature>
<comment type="caution">
    <text evidence="3">The sequence shown here is derived from an EMBL/GenBank/DDBJ whole genome shotgun (WGS) entry which is preliminary data.</text>
</comment>
<evidence type="ECO:0000313" key="4">
    <source>
        <dbReference type="Proteomes" id="UP000256328"/>
    </source>
</evidence>
<evidence type="ECO:0000313" key="3">
    <source>
        <dbReference type="EMBL" id="RDW91965.1"/>
    </source>
</evidence>
<keyword evidence="4" id="KW-1185">Reference proteome</keyword>
<accession>A0A3D8T072</accession>
<feature type="transmembrane region" description="Helical" evidence="2">
    <location>
        <begin position="451"/>
        <end position="471"/>
    </location>
</feature>
<dbReference type="Pfam" id="PF11309">
    <property type="entry name" value="DUF3112"/>
    <property type="match status" value="1"/>
</dbReference>
<feature type="transmembrane region" description="Helical" evidence="2">
    <location>
        <begin position="290"/>
        <end position="313"/>
    </location>
</feature>
<protein>
    <submittedName>
        <fullName evidence="3">Uncharacterized protein</fullName>
    </submittedName>
</protein>
<dbReference type="InterPro" id="IPR021460">
    <property type="entry name" value="DUF3112"/>
</dbReference>
<evidence type="ECO:0000256" key="1">
    <source>
        <dbReference type="SAM" id="MobiDB-lite"/>
    </source>
</evidence>
<dbReference type="Proteomes" id="UP000256328">
    <property type="component" value="Unassembled WGS sequence"/>
</dbReference>
<reference evidence="3 4" key="1">
    <citation type="journal article" date="2018" name="IMA Fungus">
        <title>IMA Genome-F 9: Draft genome sequence of Annulohypoxylon stygium, Aspergillus mulundensis, Berkeleyomyces basicola (syn. Thielaviopsis basicola), Ceratocystis smalleyi, two Cercospora beticola strains, Coleophoma cylindrospora, Fusarium fracticaudum, Phialophora cf. hyalina, and Morchella septimelata.</title>
        <authorList>
            <person name="Wingfield B.D."/>
            <person name="Bills G.F."/>
            <person name="Dong Y."/>
            <person name="Huang W."/>
            <person name="Nel W.J."/>
            <person name="Swalarsk-Parry B.S."/>
            <person name="Vaghefi N."/>
            <person name="Wilken P.M."/>
            <person name="An Z."/>
            <person name="de Beer Z.W."/>
            <person name="De Vos L."/>
            <person name="Chen L."/>
            <person name="Duong T.A."/>
            <person name="Gao Y."/>
            <person name="Hammerbacher A."/>
            <person name="Kikkert J.R."/>
            <person name="Li Y."/>
            <person name="Li H."/>
            <person name="Li K."/>
            <person name="Li Q."/>
            <person name="Liu X."/>
            <person name="Ma X."/>
            <person name="Naidoo K."/>
            <person name="Pethybridge S.J."/>
            <person name="Sun J."/>
            <person name="Steenkamp E.T."/>
            <person name="van der Nest M.A."/>
            <person name="van Wyk S."/>
            <person name="Wingfield M.J."/>
            <person name="Xiong C."/>
            <person name="Yue Q."/>
            <person name="Zhang X."/>
        </authorList>
    </citation>
    <scope>NUCLEOTIDE SEQUENCE [LARGE SCALE GENOMIC DNA]</scope>
    <source>
        <strain evidence="3 4">BP5796</strain>
    </source>
</reference>
<dbReference type="PANTHER" id="PTHR35184:SF1">
    <property type="entry name" value="INTEGRAL MEMBRANE PROTEIN"/>
    <property type="match status" value="1"/>
</dbReference>
<dbReference type="PANTHER" id="PTHR35184">
    <property type="entry name" value="YALI0C10208P"/>
    <property type="match status" value="1"/>
</dbReference>
<evidence type="ECO:0000256" key="2">
    <source>
        <dbReference type="SAM" id="Phobius"/>
    </source>
</evidence>